<keyword evidence="2" id="KW-1015">Disulfide bond</keyword>
<proteinExistence type="inferred from homology"/>
<accession>A0AAV2ND73</accession>
<organism evidence="6 7">
    <name type="scientific">Lasius platythorax</name>
    <dbReference type="NCBI Taxonomy" id="488582"/>
    <lineage>
        <taxon>Eukaryota</taxon>
        <taxon>Metazoa</taxon>
        <taxon>Ecdysozoa</taxon>
        <taxon>Arthropoda</taxon>
        <taxon>Hexapoda</taxon>
        <taxon>Insecta</taxon>
        <taxon>Pterygota</taxon>
        <taxon>Neoptera</taxon>
        <taxon>Endopterygota</taxon>
        <taxon>Hymenoptera</taxon>
        <taxon>Apocrita</taxon>
        <taxon>Aculeata</taxon>
        <taxon>Formicoidea</taxon>
        <taxon>Formicidae</taxon>
        <taxon>Formicinae</taxon>
        <taxon>Lasius</taxon>
        <taxon>Lasius</taxon>
    </lineage>
</organism>
<dbReference type="InterPro" id="IPR001568">
    <property type="entry name" value="RNase_T2-like"/>
</dbReference>
<dbReference type="InterPro" id="IPR033697">
    <property type="entry name" value="Ribonuclease_T2_eukaryotic"/>
</dbReference>
<keyword evidence="7" id="KW-1185">Reference proteome</keyword>
<dbReference type="Pfam" id="PF00445">
    <property type="entry name" value="Ribonuclease_T2"/>
    <property type="match status" value="1"/>
</dbReference>
<feature type="chain" id="PRO_5043909604" evidence="5">
    <location>
        <begin position="22"/>
        <end position="249"/>
    </location>
</feature>
<evidence type="ECO:0000256" key="3">
    <source>
        <dbReference type="PIRSR" id="PIRSR633697-1"/>
    </source>
</evidence>
<feature type="signal peptide" evidence="5">
    <location>
        <begin position="1"/>
        <end position="21"/>
    </location>
</feature>
<feature type="active site" evidence="3">
    <location>
        <position position="122"/>
    </location>
</feature>
<dbReference type="GO" id="GO:0005576">
    <property type="term" value="C:extracellular region"/>
    <property type="evidence" value="ECO:0007669"/>
    <property type="project" value="TreeGrafter"/>
</dbReference>
<dbReference type="GO" id="GO:0006401">
    <property type="term" value="P:RNA catabolic process"/>
    <property type="evidence" value="ECO:0007669"/>
    <property type="project" value="TreeGrafter"/>
</dbReference>
<evidence type="ECO:0000313" key="7">
    <source>
        <dbReference type="Proteomes" id="UP001497644"/>
    </source>
</evidence>
<dbReference type="GO" id="GO:0033897">
    <property type="term" value="F:ribonuclease T2 activity"/>
    <property type="evidence" value="ECO:0007669"/>
    <property type="project" value="InterPro"/>
</dbReference>
<evidence type="ECO:0000256" key="4">
    <source>
        <dbReference type="RuleBase" id="RU004328"/>
    </source>
</evidence>
<dbReference type="PROSITE" id="PS00531">
    <property type="entry name" value="RNASE_T2_2"/>
    <property type="match status" value="1"/>
</dbReference>
<dbReference type="Proteomes" id="UP001497644">
    <property type="component" value="Chromosome 13"/>
</dbReference>
<feature type="active site" evidence="3">
    <location>
        <position position="126"/>
    </location>
</feature>
<comment type="similarity">
    <text evidence="1 4">Belongs to the RNase T2 family.</text>
</comment>
<reference evidence="6" key="1">
    <citation type="submission" date="2024-04" db="EMBL/GenBank/DDBJ databases">
        <authorList>
            <consortium name="Molecular Ecology Group"/>
        </authorList>
    </citation>
    <scope>NUCLEOTIDE SEQUENCE</scope>
</reference>
<dbReference type="InterPro" id="IPR033130">
    <property type="entry name" value="RNase_T2_His_AS_2"/>
</dbReference>
<gene>
    <name evidence="6" type="ORF">LPLAT_LOCUS3874</name>
</gene>
<evidence type="ECO:0000256" key="2">
    <source>
        <dbReference type="ARBA" id="ARBA00023157"/>
    </source>
</evidence>
<dbReference type="Gene3D" id="3.90.730.10">
    <property type="entry name" value="Ribonuclease T2-like"/>
    <property type="match status" value="1"/>
</dbReference>
<sequence>MRKYNIALYIFLLSLLYITQGRKSGKQTSNEFDVLIFTQHWPLTACFLWKESSQKHSCSLPKRDEWTIHGIWPTKYNTLGPEYCNRSLPFNASALAPLQSELKENWIDIQNGSEPYSFWKHEWNKHGTCAVTIKALNNEFNYFEEGLKLLYKYNMIDVLAKANILPGQKYKVEDMLIGIQKVLNKRGQVMCAQNKKTGESYVSEIRICFDKTLQLVDCDGIYHFPTNCDRSKQIIYPSNVPTNHRVIQI</sequence>
<dbReference type="CDD" id="cd01061">
    <property type="entry name" value="RNase_T2_euk"/>
    <property type="match status" value="1"/>
</dbReference>
<dbReference type="InterPro" id="IPR036430">
    <property type="entry name" value="RNase_T2-like_sf"/>
</dbReference>
<evidence type="ECO:0000256" key="5">
    <source>
        <dbReference type="SAM" id="SignalP"/>
    </source>
</evidence>
<dbReference type="SUPFAM" id="SSF55895">
    <property type="entry name" value="Ribonuclease Rh-like"/>
    <property type="match status" value="1"/>
</dbReference>
<dbReference type="PANTHER" id="PTHR11240:SF22">
    <property type="entry name" value="RIBONUCLEASE T2"/>
    <property type="match status" value="1"/>
</dbReference>
<dbReference type="PANTHER" id="PTHR11240">
    <property type="entry name" value="RIBONUCLEASE T2"/>
    <property type="match status" value="1"/>
</dbReference>
<feature type="active site" evidence="3">
    <location>
        <position position="69"/>
    </location>
</feature>
<dbReference type="GO" id="GO:0003723">
    <property type="term" value="F:RNA binding"/>
    <property type="evidence" value="ECO:0007669"/>
    <property type="project" value="InterPro"/>
</dbReference>
<evidence type="ECO:0000256" key="1">
    <source>
        <dbReference type="ARBA" id="ARBA00007469"/>
    </source>
</evidence>
<evidence type="ECO:0000313" key="6">
    <source>
        <dbReference type="EMBL" id="CAL1677943.1"/>
    </source>
</evidence>
<name>A0AAV2ND73_9HYME</name>
<protein>
    <submittedName>
        <fullName evidence="6">Uncharacterized protein</fullName>
    </submittedName>
</protein>
<dbReference type="EMBL" id="OZ034836">
    <property type="protein sequence ID" value="CAL1677943.1"/>
    <property type="molecule type" value="Genomic_DNA"/>
</dbReference>
<keyword evidence="5" id="KW-0732">Signal</keyword>
<dbReference type="AlphaFoldDB" id="A0AAV2ND73"/>